<evidence type="ECO:0000313" key="14">
    <source>
        <dbReference type="Proteomes" id="UP000078459"/>
    </source>
</evidence>
<keyword evidence="4" id="KW-0808">Transferase</keyword>
<accession>A0A179DEF4</accession>
<keyword evidence="10" id="KW-0961">Cell wall biogenesis/degradation</keyword>
<keyword evidence="6" id="KW-0133">Cell shape</keyword>
<dbReference type="GO" id="GO:0009274">
    <property type="term" value="C:peptidoglycan-based cell wall"/>
    <property type="evidence" value="ECO:0007669"/>
    <property type="project" value="InterPro"/>
</dbReference>
<dbReference type="RefSeq" id="WP_068823031.1">
    <property type="nucleotide sequence ID" value="NZ_LWHJ01000029.1"/>
</dbReference>
<evidence type="ECO:0000256" key="1">
    <source>
        <dbReference type="ARBA" id="ARBA00022475"/>
    </source>
</evidence>
<dbReference type="GO" id="GO:0008360">
    <property type="term" value="P:regulation of cell shape"/>
    <property type="evidence" value="ECO:0007669"/>
    <property type="project" value="UniProtKB-KW"/>
</dbReference>
<evidence type="ECO:0000256" key="7">
    <source>
        <dbReference type="ARBA" id="ARBA00022984"/>
    </source>
</evidence>
<dbReference type="GO" id="GO:0016763">
    <property type="term" value="F:pentosyltransferase activity"/>
    <property type="evidence" value="ECO:0007669"/>
    <property type="project" value="InterPro"/>
</dbReference>
<dbReference type="Pfam" id="PF00912">
    <property type="entry name" value="Transgly"/>
    <property type="match status" value="1"/>
</dbReference>
<reference evidence="13 14" key="2">
    <citation type="submission" date="2016-06" db="EMBL/GenBank/DDBJ databases">
        <title>Pedobacter psychrophilus sp. nov., isolated from Antarctic fragmentary rock.</title>
        <authorList>
            <person name="Svec P."/>
        </authorList>
    </citation>
    <scope>NUCLEOTIDE SEQUENCE [LARGE SCALE GENOMIC DNA]</scope>
    <source>
        <strain evidence="13 14">CCM 8644</strain>
    </source>
</reference>
<dbReference type="EMBL" id="LWHJ01000029">
    <property type="protein sequence ID" value="OAQ38879.1"/>
    <property type="molecule type" value="Genomic_DNA"/>
</dbReference>
<dbReference type="Proteomes" id="UP000078459">
    <property type="component" value="Unassembled WGS sequence"/>
</dbReference>
<dbReference type="InterPro" id="IPR023346">
    <property type="entry name" value="Lysozyme-like_dom_sf"/>
</dbReference>
<organism evidence="13 14">
    <name type="scientific">Pedobacter psychrophilus</name>
    <dbReference type="NCBI Taxonomy" id="1826909"/>
    <lineage>
        <taxon>Bacteria</taxon>
        <taxon>Pseudomonadati</taxon>
        <taxon>Bacteroidota</taxon>
        <taxon>Sphingobacteriia</taxon>
        <taxon>Sphingobacteriales</taxon>
        <taxon>Sphingobacteriaceae</taxon>
        <taxon>Pedobacter</taxon>
    </lineage>
</organism>
<evidence type="ECO:0000256" key="11">
    <source>
        <dbReference type="SAM" id="MobiDB-lite"/>
    </source>
</evidence>
<protein>
    <submittedName>
        <fullName evidence="13">Penicillin-binding protein</fullName>
    </submittedName>
</protein>
<sequence length="714" mass="81024">MRKKFLAIKLGKYKKPLVITLISIFILFLIGIAIAFNKRQSLLDAAIAKAIKNAKTDYNLNVKINSYGFSGLSNVRFQSVSIVPDQKDTLATIKDLEVGVKLLPLIFGSVKIAELDIHDALVSLVKKDSISNYDFLFKKKAKDTLDNNSKVDLSELANKLLNQALDKIPDDMDIKNFLITYDQDTTHFSLLTESATIANGDVNSTIKYNKNQAIWHVAGTADPSNQKLDLKLFADNQKVEFPFLERKFGLKLNFDTIRTEMRSAEKEGDKFEIEGSWSVTNLLINQPRIAANDVIVKHGVIDAKILIGSNYIALDSSSIVSLGRAEFSPYVKLTLGKNKIYELKVNAYDQKAQDIFDAFPTGLFESLEGIKVQGNLQYALNFYLDSRQPDKVVFTSDLNGSDDFKITRFGKTNFQKINNPFVFTPYEKGKPVRDIIVGPSNPNYIPFNQISSNIKNALLTSEDPSFFSHHGFVEESIRQSIATNFKAKSFKRGGSTISMQLVKNVYLNRQKTLARKIEEILIVWLIENKRLTSKERMYEVYLNIIEWGRNVYGIGEASHYYFGKNASELTVGESIYLAHIVPKPKSSLYSWEPDGSLKNYLTGYFRMIGGLMARRGYIQQDSSYYGFYGVRLKESLRQQIAPSDYVPDSLMNDEDENNGFFNLNIFKSKKDTLVKKENFLKNVFGGEPEKKDTTTKTAKELRQEKRLQRRKGTN</sequence>
<evidence type="ECO:0000256" key="10">
    <source>
        <dbReference type="ARBA" id="ARBA00023316"/>
    </source>
</evidence>
<comment type="caution">
    <text evidence="13">The sequence shown here is derived from an EMBL/GenBank/DDBJ whole genome shotgun (WGS) entry which is preliminary data.</text>
</comment>
<keyword evidence="9" id="KW-0472">Membrane</keyword>
<dbReference type="GO" id="GO:0009252">
    <property type="term" value="P:peptidoglycan biosynthetic process"/>
    <property type="evidence" value="ECO:0007669"/>
    <property type="project" value="UniProtKB-KW"/>
</dbReference>
<dbReference type="PANTHER" id="PTHR30400">
    <property type="entry name" value="MONOFUNCTIONAL BIOSYNTHETIC PEPTIDOGLYCAN TRANSGLYCOSYLASE"/>
    <property type="match status" value="1"/>
</dbReference>
<feature type="domain" description="Glycosyl transferase family 51" evidence="12">
    <location>
        <begin position="439"/>
        <end position="587"/>
    </location>
</feature>
<keyword evidence="3" id="KW-0328">Glycosyltransferase</keyword>
<keyword evidence="5" id="KW-0812">Transmembrane</keyword>
<evidence type="ECO:0000256" key="3">
    <source>
        <dbReference type="ARBA" id="ARBA00022676"/>
    </source>
</evidence>
<evidence type="ECO:0000259" key="12">
    <source>
        <dbReference type="Pfam" id="PF00912"/>
    </source>
</evidence>
<evidence type="ECO:0000256" key="2">
    <source>
        <dbReference type="ARBA" id="ARBA00022519"/>
    </source>
</evidence>
<keyword evidence="1" id="KW-1003">Cell membrane</keyword>
<dbReference type="GO" id="GO:0016020">
    <property type="term" value="C:membrane"/>
    <property type="evidence" value="ECO:0007669"/>
    <property type="project" value="InterPro"/>
</dbReference>
<keyword evidence="2" id="KW-0997">Cell inner membrane</keyword>
<evidence type="ECO:0000313" key="13">
    <source>
        <dbReference type="EMBL" id="OAQ38879.1"/>
    </source>
</evidence>
<dbReference type="InterPro" id="IPR011812">
    <property type="entry name" value="Pep_trsgly"/>
</dbReference>
<feature type="region of interest" description="Disordered" evidence="11">
    <location>
        <begin position="686"/>
        <end position="714"/>
    </location>
</feature>
<dbReference type="SUPFAM" id="SSF53955">
    <property type="entry name" value="Lysozyme-like"/>
    <property type="match status" value="1"/>
</dbReference>
<proteinExistence type="predicted"/>
<evidence type="ECO:0000256" key="8">
    <source>
        <dbReference type="ARBA" id="ARBA00022989"/>
    </source>
</evidence>
<name>A0A179DEF4_9SPHI</name>
<evidence type="ECO:0000256" key="9">
    <source>
        <dbReference type="ARBA" id="ARBA00023136"/>
    </source>
</evidence>
<gene>
    <name evidence="13" type="ORF">A5893_12620</name>
</gene>
<dbReference type="OrthoDB" id="9766909at2"/>
<evidence type="ECO:0000256" key="4">
    <source>
        <dbReference type="ARBA" id="ARBA00022679"/>
    </source>
</evidence>
<reference evidence="13 14" key="1">
    <citation type="submission" date="2016-04" db="EMBL/GenBank/DDBJ databases">
        <authorList>
            <person name="Evans L.H."/>
            <person name="Alamgir A."/>
            <person name="Owens N."/>
            <person name="Weber N.D."/>
            <person name="Virtaneva K."/>
            <person name="Barbian K."/>
            <person name="Babar A."/>
            <person name="Rosenke K."/>
        </authorList>
    </citation>
    <scope>NUCLEOTIDE SEQUENCE [LARGE SCALE GENOMIC DNA]</scope>
    <source>
        <strain evidence="13 14">CCM 8644</strain>
    </source>
</reference>
<evidence type="ECO:0000256" key="5">
    <source>
        <dbReference type="ARBA" id="ARBA00022692"/>
    </source>
</evidence>
<dbReference type="GO" id="GO:0071555">
    <property type="term" value="P:cell wall organization"/>
    <property type="evidence" value="ECO:0007669"/>
    <property type="project" value="UniProtKB-KW"/>
</dbReference>
<keyword evidence="8" id="KW-1133">Transmembrane helix</keyword>
<keyword evidence="7" id="KW-0573">Peptidoglycan synthesis</keyword>
<dbReference type="STRING" id="1826909.A5893_12620"/>
<dbReference type="PANTHER" id="PTHR30400:SF0">
    <property type="entry name" value="BIOSYNTHETIC PEPTIDOGLYCAN TRANSGLYCOSYLASE"/>
    <property type="match status" value="1"/>
</dbReference>
<dbReference type="Gene3D" id="1.10.3810.10">
    <property type="entry name" value="Biosynthetic peptidoglycan transglycosylase-like"/>
    <property type="match status" value="1"/>
</dbReference>
<feature type="compositionally biased region" description="Basic and acidic residues" evidence="11">
    <location>
        <begin position="687"/>
        <end position="706"/>
    </location>
</feature>
<dbReference type="InterPro" id="IPR036950">
    <property type="entry name" value="PBP_transglycosylase"/>
</dbReference>
<dbReference type="AlphaFoldDB" id="A0A179DEF4"/>
<keyword evidence="14" id="KW-1185">Reference proteome</keyword>
<dbReference type="InterPro" id="IPR001264">
    <property type="entry name" value="Glyco_trans_51"/>
</dbReference>
<evidence type="ECO:0000256" key="6">
    <source>
        <dbReference type="ARBA" id="ARBA00022960"/>
    </source>
</evidence>